<dbReference type="GO" id="GO:0015628">
    <property type="term" value="P:protein secretion by the type II secretion system"/>
    <property type="evidence" value="ECO:0007669"/>
    <property type="project" value="TreeGrafter"/>
</dbReference>
<dbReference type="OrthoDB" id="9805682at2"/>
<feature type="domain" description="Type II secretion system protein GspF" evidence="11">
    <location>
        <begin position="70"/>
        <end position="193"/>
    </location>
</feature>
<keyword evidence="4" id="KW-1003">Cell membrane</keyword>
<keyword evidence="6 9" id="KW-0812">Transmembrane</keyword>
<dbReference type="Gene3D" id="1.20.81.30">
    <property type="entry name" value="Type II secretion system (T2SS), domain F"/>
    <property type="match status" value="2"/>
</dbReference>
<dbReference type="FunFam" id="1.20.81.30:FF:000001">
    <property type="entry name" value="Type II secretion system protein F"/>
    <property type="match status" value="2"/>
</dbReference>
<evidence type="ECO:0000256" key="1">
    <source>
        <dbReference type="ARBA" id="ARBA00004429"/>
    </source>
</evidence>
<evidence type="ECO:0000256" key="9">
    <source>
        <dbReference type="RuleBase" id="RU003923"/>
    </source>
</evidence>
<dbReference type="RefSeq" id="WP_106893612.1">
    <property type="nucleotide sequence ID" value="NZ_CP027860.1"/>
</dbReference>
<evidence type="ECO:0000259" key="11">
    <source>
        <dbReference type="Pfam" id="PF00482"/>
    </source>
</evidence>
<dbReference type="AlphaFoldDB" id="A0A2P1PXX7"/>
<dbReference type="Pfam" id="PF00482">
    <property type="entry name" value="T2SSF"/>
    <property type="match status" value="2"/>
</dbReference>
<gene>
    <name evidence="12" type="ORF">C7S18_22065</name>
</gene>
<dbReference type="PANTHER" id="PTHR30012:SF7">
    <property type="entry name" value="PROTEIN TRANSPORT PROTEIN HOFC HOMOLOG"/>
    <property type="match status" value="1"/>
</dbReference>
<dbReference type="KEGG" id="xba:C7S18_22065"/>
<evidence type="ECO:0000256" key="7">
    <source>
        <dbReference type="ARBA" id="ARBA00022989"/>
    </source>
</evidence>
<keyword evidence="8 10" id="KW-0472">Membrane</keyword>
<evidence type="ECO:0000256" key="10">
    <source>
        <dbReference type="SAM" id="Phobius"/>
    </source>
</evidence>
<evidence type="ECO:0000313" key="12">
    <source>
        <dbReference type="EMBL" id="AVP99693.1"/>
    </source>
</evidence>
<comment type="similarity">
    <text evidence="2 9">Belongs to the GSP F family.</text>
</comment>
<sequence length="404" mass="43856">MPLFRFKAVAPTGETLIGEMEASSRDEVVMRLQDAGNVPIEAREASSAGGMALGSLISRSPMNDVQIAMFTQQLGTLLSAGQPLDRALQMLSEQPDSEAGQRLIERIRDVVRGGGSLSSALEQQHGVFSRLYINMVRAGEVSGSLNDTLKRLAEYLERTRQLKSKVINALVYPAMLVGMVIFALITLMIYVVPKFEPIFEAMGDDLPFITVFVLFIAGILEKFWWLIGISAVGGTLWIRGQFANSETRVPWDIRLLKLRFIGPLITKIETARLARTLGTLVRNGVPLLTALSISRNVLSNTTLIKAVDEGANLVKTGGGLAYSLGVSKVFPKLALQMIAVGEEAGDLDGMLIRTADTFDDDVSHTTERLLSALVPAITAIMAVVVGMIMIAIILPILNMSDLIQ</sequence>
<evidence type="ECO:0000256" key="4">
    <source>
        <dbReference type="ARBA" id="ARBA00022475"/>
    </source>
</evidence>
<keyword evidence="13" id="KW-1185">Reference proteome</keyword>
<dbReference type="InterPro" id="IPR003004">
    <property type="entry name" value="GspF/PilC"/>
</dbReference>
<evidence type="ECO:0000256" key="2">
    <source>
        <dbReference type="ARBA" id="ARBA00005745"/>
    </source>
</evidence>
<feature type="transmembrane region" description="Helical" evidence="10">
    <location>
        <begin position="212"/>
        <end position="238"/>
    </location>
</feature>
<dbReference type="PROSITE" id="PS00874">
    <property type="entry name" value="T2SP_F"/>
    <property type="match status" value="1"/>
</dbReference>
<protein>
    <submittedName>
        <fullName evidence="12">Type II secretion system protein GspF</fullName>
    </submittedName>
</protein>
<feature type="domain" description="Type II secretion system protein GspF" evidence="11">
    <location>
        <begin position="274"/>
        <end position="395"/>
    </location>
</feature>
<keyword evidence="7 10" id="KW-1133">Transmembrane helix</keyword>
<dbReference type="GO" id="GO:0005886">
    <property type="term" value="C:plasma membrane"/>
    <property type="evidence" value="ECO:0007669"/>
    <property type="project" value="UniProtKB-SubCell"/>
</dbReference>
<evidence type="ECO:0000256" key="6">
    <source>
        <dbReference type="ARBA" id="ARBA00022692"/>
    </source>
</evidence>
<accession>A0A2P1PXX7</accession>
<dbReference type="PRINTS" id="PR00812">
    <property type="entry name" value="BCTERIALGSPF"/>
</dbReference>
<feature type="transmembrane region" description="Helical" evidence="10">
    <location>
        <begin position="170"/>
        <end position="192"/>
    </location>
</feature>
<reference evidence="12 13" key="2">
    <citation type="submission" date="2018-03" db="EMBL/GenBank/DDBJ databases">
        <authorList>
            <person name="Keele B.F."/>
        </authorList>
    </citation>
    <scope>NUCLEOTIDE SEQUENCE [LARGE SCALE GENOMIC DNA]</scope>
    <source>
        <strain evidence="12 13">D13</strain>
    </source>
</reference>
<name>A0A2P1PXX7_9GAMM</name>
<keyword evidence="3 9" id="KW-0813">Transport</keyword>
<dbReference type="InterPro" id="IPR042094">
    <property type="entry name" value="T2SS_GspF_sf"/>
</dbReference>
<dbReference type="InterPro" id="IPR018076">
    <property type="entry name" value="T2SS_GspF_dom"/>
</dbReference>
<feature type="transmembrane region" description="Helical" evidence="10">
    <location>
        <begin position="373"/>
        <end position="397"/>
    </location>
</feature>
<evidence type="ECO:0000256" key="5">
    <source>
        <dbReference type="ARBA" id="ARBA00022519"/>
    </source>
</evidence>
<dbReference type="InterPro" id="IPR001992">
    <property type="entry name" value="T2SS_GspF/T4SS_PilC_CS"/>
</dbReference>
<organism evidence="12 13">
    <name type="scientific">Ahniella affigens</name>
    <dbReference type="NCBI Taxonomy" id="2021234"/>
    <lineage>
        <taxon>Bacteria</taxon>
        <taxon>Pseudomonadati</taxon>
        <taxon>Pseudomonadota</taxon>
        <taxon>Gammaproteobacteria</taxon>
        <taxon>Lysobacterales</taxon>
        <taxon>Rhodanobacteraceae</taxon>
        <taxon>Ahniella</taxon>
    </lineage>
</organism>
<proteinExistence type="inferred from homology"/>
<evidence type="ECO:0000256" key="8">
    <source>
        <dbReference type="ARBA" id="ARBA00023136"/>
    </source>
</evidence>
<evidence type="ECO:0000313" key="13">
    <source>
        <dbReference type="Proteomes" id="UP000241074"/>
    </source>
</evidence>
<dbReference type="EMBL" id="CP027860">
    <property type="protein sequence ID" value="AVP99693.1"/>
    <property type="molecule type" value="Genomic_DNA"/>
</dbReference>
<reference evidence="12 13" key="1">
    <citation type="submission" date="2018-03" db="EMBL/GenBank/DDBJ databases">
        <title>Ahniella affigens gen. nov., sp. nov., a gammaproteobacterium isolated from sandy soil near a stream.</title>
        <authorList>
            <person name="Ko Y."/>
            <person name="Kim J.-H."/>
        </authorList>
    </citation>
    <scope>NUCLEOTIDE SEQUENCE [LARGE SCALE GENOMIC DNA]</scope>
    <source>
        <strain evidence="12 13">D13</strain>
    </source>
</reference>
<comment type="subcellular location">
    <subcellularLocation>
        <location evidence="1 9">Cell inner membrane</location>
        <topology evidence="1 9">Multi-pass membrane protein</topology>
    </subcellularLocation>
</comment>
<dbReference type="PANTHER" id="PTHR30012">
    <property type="entry name" value="GENERAL SECRETION PATHWAY PROTEIN"/>
    <property type="match status" value="1"/>
</dbReference>
<dbReference type="Proteomes" id="UP000241074">
    <property type="component" value="Chromosome"/>
</dbReference>
<evidence type="ECO:0000256" key="3">
    <source>
        <dbReference type="ARBA" id="ARBA00022448"/>
    </source>
</evidence>
<keyword evidence="5" id="KW-0997">Cell inner membrane</keyword>